<accession>A0A1D3JFQ3</accession>
<evidence type="ECO:0000256" key="1">
    <source>
        <dbReference type="SAM" id="MobiDB-lite"/>
    </source>
</evidence>
<dbReference type="InterPro" id="IPR008780">
    <property type="entry name" value="Plasmodium_Vir"/>
</dbReference>
<feature type="compositionally biased region" description="Acidic residues" evidence="1">
    <location>
        <begin position="1"/>
        <end position="17"/>
    </location>
</feature>
<feature type="transmembrane region" description="Helical" evidence="2">
    <location>
        <begin position="232"/>
        <end position="250"/>
    </location>
</feature>
<evidence type="ECO:0000256" key="2">
    <source>
        <dbReference type="SAM" id="Phobius"/>
    </source>
</evidence>
<feature type="region of interest" description="Disordered" evidence="1">
    <location>
        <begin position="1"/>
        <end position="21"/>
    </location>
</feature>
<dbReference type="AlphaFoldDB" id="A0A1D3JFQ3"/>
<gene>
    <name evidence="3" type="primary">PocGH01_00221400</name>
    <name evidence="3" type="ORF">POCGH01_00221400</name>
</gene>
<dbReference type="OrthoDB" id="5572587at2759"/>
<organism evidence="3 4">
    <name type="scientific">Plasmodium ovale</name>
    <name type="common">malaria parasite P. ovale</name>
    <dbReference type="NCBI Taxonomy" id="36330"/>
    <lineage>
        <taxon>Eukaryota</taxon>
        <taxon>Sar</taxon>
        <taxon>Alveolata</taxon>
        <taxon>Apicomplexa</taxon>
        <taxon>Aconoidasida</taxon>
        <taxon>Haemosporida</taxon>
        <taxon>Plasmodiidae</taxon>
        <taxon>Plasmodium</taxon>
        <taxon>Plasmodium (Plasmodium)</taxon>
    </lineage>
</organism>
<keyword evidence="2" id="KW-0812">Transmembrane</keyword>
<dbReference type="Pfam" id="PF05795">
    <property type="entry name" value="Plasmodium_Vir"/>
    <property type="match status" value="1"/>
</dbReference>
<sequence>MVTDSDPEEEEEEEEFASGESYYSTIRSLFKYEEEFNTDNDEASYTQDYDAKCSNIIQTHFSGTAFINRCYRIAKYINDIKEKKENIDERCKYLNYLLNSNTKLNTFSNNNGSKLFKAYKDIATNMKTCHLIIDYIPKTDFKKIEMLYDLNKAMDNLENSIKSDEGSIYNNAENFAELYRKTRNDCSFDNSDGYCSELKVFEQYVYGCMKSKTHVKAWKSLKTLVPNEGTSIIVFCILILGIPFFLYILFKVNRYHFTPLGSWANIQLQKKKKFWDNISENDQHLESLRYKEINKENSKFSIKYHSAENS</sequence>
<reference evidence="3 4" key="1">
    <citation type="submission" date="2016-06" db="EMBL/GenBank/DDBJ databases">
        <authorList>
            <consortium name="Pathogen Informatics"/>
        </authorList>
    </citation>
    <scope>NUCLEOTIDE SEQUENCE [LARGE SCALE GENOMIC DNA]</scope>
    <source>
        <strain evidence="3">PocGH01</strain>
    </source>
</reference>
<keyword evidence="2" id="KW-0472">Membrane</keyword>
<proteinExistence type="predicted"/>
<keyword evidence="2" id="KW-1133">Transmembrane helix</keyword>
<dbReference type="Proteomes" id="UP000242942">
    <property type="component" value="Unassembled WGS sequence"/>
</dbReference>
<dbReference type="VEuPathDB" id="PlasmoDB:PocGH01_00221400"/>
<keyword evidence="4" id="KW-1185">Reference proteome</keyword>
<evidence type="ECO:0000313" key="4">
    <source>
        <dbReference type="Proteomes" id="UP000242942"/>
    </source>
</evidence>
<evidence type="ECO:0000313" key="3">
    <source>
        <dbReference type="EMBL" id="SBT84725.1"/>
    </source>
</evidence>
<name>A0A1D3JFQ3_PLAOA</name>
<dbReference type="EMBL" id="FLRI01000562">
    <property type="protein sequence ID" value="SBT84725.1"/>
    <property type="molecule type" value="Genomic_DNA"/>
</dbReference>
<protein>
    <submittedName>
        <fullName evidence="3">PIR protein</fullName>
    </submittedName>
</protein>
<dbReference type="VEuPathDB" id="PlasmoDB:POWCR01_000080900"/>